<dbReference type="EMBL" id="JAINUG010000134">
    <property type="protein sequence ID" value="KAJ8393742.1"/>
    <property type="molecule type" value="Genomic_DNA"/>
</dbReference>
<protein>
    <submittedName>
        <fullName evidence="1">Uncharacterized protein</fullName>
    </submittedName>
</protein>
<organism evidence="1 2">
    <name type="scientific">Aldrovandia affinis</name>
    <dbReference type="NCBI Taxonomy" id="143900"/>
    <lineage>
        <taxon>Eukaryota</taxon>
        <taxon>Metazoa</taxon>
        <taxon>Chordata</taxon>
        <taxon>Craniata</taxon>
        <taxon>Vertebrata</taxon>
        <taxon>Euteleostomi</taxon>
        <taxon>Actinopterygii</taxon>
        <taxon>Neopterygii</taxon>
        <taxon>Teleostei</taxon>
        <taxon>Notacanthiformes</taxon>
        <taxon>Halosauridae</taxon>
        <taxon>Aldrovandia</taxon>
    </lineage>
</organism>
<keyword evidence="2" id="KW-1185">Reference proteome</keyword>
<evidence type="ECO:0000313" key="1">
    <source>
        <dbReference type="EMBL" id="KAJ8393742.1"/>
    </source>
</evidence>
<dbReference type="Proteomes" id="UP001221898">
    <property type="component" value="Unassembled WGS sequence"/>
</dbReference>
<evidence type="ECO:0000313" key="2">
    <source>
        <dbReference type="Proteomes" id="UP001221898"/>
    </source>
</evidence>
<name>A0AAD7S0Y4_9TELE</name>
<sequence length="275" mass="29283">MAKSVKQAGTEWVSALSQCQQRERLLETGRVGEAVSLPGSAIRIPAGSLRFVQATCNQGPALSTVLLEPLSYGEGNLPTNLLISSALLSVSRGAVNVPVVNVGEEDQWLKPRTVLGTLHLADVHSSSQTVQAEEQTQEEGRRVVFIRSMVAESPPPSTISGLDELKWPDLSPHEITTAKTLLSKYSDTFSLYEGDVGCTNLIHHEIPLVDDVPDANALPGIAVPTTSGGPPPTAPQRKPEFTAHTMAVDAAPVRTQADLQALQAADPAIKAFLPY</sequence>
<gene>
    <name evidence="1" type="ORF">AAFF_G00057950</name>
</gene>
<comment type="caution">
    <text evidence="1">The sequence shown here is derived from an EMBL/GenBank/DDBJ whole genome shotgun (WGS) entry which is preliminary data.</text>
</comment>
<reference evidence="1" key="1">
    <citation type="journal article" date="2023" name="Science">
        <title>Genome structures resolve the early diversification of teleost fishes.</title>
        <authorList>
            <person name="Parey E."/>
            <person name="Louis A."/>
            <person name="Montfort J."/>
            <person name="Bouchez O."/>
            <person name="Roques C."/>
            <person name="Iampietro C."/>
            <person name="Lluch J."/>
            <person name="Castinel A."/>
            <person name="Donnadieu C."/>
            <person name="Desvignes T."/>
            <person name="Floi Bucao C."/>
            <person name="Jouanno E."/>
            <person name="Wen M."/>
            <person name="Mejri S."/>
            <person name="Dirks R."/>
            <person name="Jansen H."/>
            <person name="Henkel C."/>
            <person name="Chen W.J."/>
            <person name="Zahm M."/>
            <person name="Cabau C."/>
            <person name="Klopp C."/>
            <person name="Thompson A.W."/>
            <person name="Robinson-Rechavi M."/>
            <person name="Braasch I."/>
            <person name="Lecointre G."/>
            <person name="Bobe J."/>
            <person name="Postlethwait J.H."/>
            <person name="Berthelot C."/>
            <person name="Roest Crollius H."/>
            <person name="Guiguen Y."/>
        </authorList>
    </citation>
    <scope>NUCLEOTIDE SEQUENCE</scope>
    <source>
        <strain evidence="1">NC1722</strain>
    </source>
</reference>
<proteinExistence type="predicted"/>
<dbReference type="AlphaFoldDB" id="A0AAD7S0Y4"/>
<accession>A0AAD7S0Y4</accession>